<feature type="domain" description="Glycosyl transferase 48" evidence="2">
    <location>
        <begin position="1"/>
        <end position="194"/>
    </location>
</feature>
<dbReference type="Pfam" id="PF02364">
    <property type="entry name" value="Glucan_synthase"/>
    <property type="match status" value="3"/>
</dbReference>
<organism evidence="3 4">
    <name type="scientific">Rhododendron williamsianum</name>
    <dbReference type="NCBI Taxonomy" id="262921"/>
    <lineage>
        <taxon>Eukaryota</taxon>
        <taxon>Viridiplantae</taxon>
        <taxon>Streptophyta</taxon>
        <taxon>Embryophyta</taxon>
        <taxon>Tracheophyta</taxon>
        <taxon>Spermatophyta</taxon>
        <taxon>Magnoliopsida</taxon>
        <taxon>eudicotyledons</taxon>
        <taxon>Gunneridae</taxon>
        <taxon>Pentapetalae</taxon>
        <taxon>asterids</taxon>
        <taxon>Ericales</taxon>
        <taxon>Ericaceae</taxon>
        <taxon>Ericoideae</taxon>
        <taxon>Rhodoreae</taxon>
        <taxon>Rhododendron</taxon>
    </lineage>
</organism>
<dbReference type="GO" id="GO:0000148">
    <property type="term" value="C:1,3-beta-D-glucan synthase complex"/>
    <property type="evidence" value="ECO:0007669"/>
    <property type="project" value="InterPro"/>
</dbReference>
<proteinExistence type="predicted"/>
<dbReference type="Proteomes" id="UP000428333">
    <property type="component" value="Linkage Group LG07"/>
</dbReference>
<evidence type="ECO:0000259" key="2">
    <source>
        <dbReference type="Pfam" id="PF02364"/>
    </source>
</evidence>
<feature type="non-terminal residue" evidence="3">
    <location>
        <position position="1"/>
    </location>
</feature>
<dbReference type="GO" id="GO:0003843">
    <property type="term" value="F:1,3-beta-D-glucan synthase activity"/>
    <property type="evidence" value="ECO:0007669"/>
    <property type="project" value="InterPro"/>
</dbReference>
<feature type="transmembrane region" description="Helical" evidence="1">
    <location>
        <begin position="422"/>
        <end position="441"/>
    </location>
</feature>
<comment type="caution">
    <text evidence="3">The sequence shown here is derived from an EMBL/GenBank/DDBJ whole genome shotgun (WGS) entry which is preliminary data.</text>
</comment>
<dbReference type="InterPro" id="IPR003440">
    <property type="entry name" value="Glyco_trans_48_dom"/>
</dbReference>
<dbReference type="OrthoDB" id="1880850at2759"/>
<evidence type="ECO:0000313" key="3">
    <source>
        <dbReference type="EMBL" id="KAE9456117.1"/>
    </source>
</evidence>
<dbReference type="GO" id="GO:0005886">
    <property type="term" value="C:plasma membrane"/>
    <property type="evidence" value="ECO:0007669"/>
    <property type="project" value="TreeGrafter"/>
</dbReference>
<protein>
    <recommendedName>
        <fullName evidence="2">Glycosyl transferase 48 domain-containing protein</fullName>
    </recommendedName>
</protein>
<dbReference type="GO" id="GO:0006075">
    <property type="term" value="P:(1-&gt;3)-beta-D-glucan biosynthetic process"/>
    <property type="evidence" value="ECO:0007669"/>
    <property type="project" value="InterPro"/>
</dbReference>
<dbReference type="PANTHER" id="PTHR12741">
    <property type="entry name" value="LYST-INTERACTING PROTEIN LIP5 DOPAMINE RESPONSIVE PROTEIN DRG-1"/>
    <property type="match status" value="1"/>
</dbReference>
<gene>
    <name evidence="3" type="ORF">C3L33_11997</name>
</gene>
<keyword evidence="1" id="KW-0812">Transmembrane</keyword>
<dbReference type="EMBL" id="QEFC01001762">
    <property type="protein sequence ID" value="KAE9456117.1"/>
    <property type="molecule type" value="Genomic_DNA"/>
</dbReference>
<feature type="transmembrane region" description="Helical" evidence="1">
    <location>
        <begin position="481"/>
        <end position="506"/>
    </location>
</feature>
<evidence type="ECO:0000313" key="4">
    <source>
        <dbReference type="Proteomes" id="UP000428333"/>
    </source>
</evidence>
<feature type="domain" description="Glycosyl transferase 48" evidence="2">
    <location>
        <begin position="277"/>
        <end position="357"/>
    </location>
</feature>
<reference evidence="3 4" key="1">
    <citation type="journal article" date="2019" name="Genome Biol. Evol.">
        <title>The Rhododendron genome and chromosomal organization provide insight into shared whole-genome duplications across the heath family (Ericaceae).</title>
        <authorList>
            <person name="Soza V.L."/>
            <person name="Lindsley D."/>
            <person name="Waalkes A."/>
            <person name="Ramage E."/>
            <person name="Patwardhan R.P."/>
            <person name="Burton J.N."/>
            <person name="Adey A."/>
            <person name="Kumar A."/>
            <person name="Qiu R."/>
            <person name="Shendure J."/>
            <person name="Hall B."/>
        </authorList>
    </citation>
    <scope>NUCLEOTIDE SEQUENCE [LARGE SCALE GENOMIC DNA]</scope>
    <source>
        <strain evidence="3">RSF 1966-606</strain>
    </source>
</reference>
<evidence type="ECO:0000256" key="1">
    <source>
        <dbReference type="SAM" id="Phobius"/>
    </source>
</evidence>
<keyword evidence="1" id="KW-0472">Membrane</keyword>
<dbReference type="PANTHER" id="PTHR12741:SF7">
    <property type="entry name" value="CALLOSE SYNTHASE 12"/>
    <property type="match status" value="1"/>
</dbReference>
<sequence length="532" mass="60751">MMYYYRALKMLAFLDSASEMDIREGSNGFTSERSPSTRGLSRADSSLSLRFKGHEDGIALMKYTYVVACQIYGAQKAKKDPQADEILYLMKNNAALRVAYVDEVFSGRDEKEYYSVLVKYDQQLQKEVEIYRIKLPGPLKLGEGKPENQNHAFIFTRGDAVQTIDMNQDNYFEEALKMRNLLEEYRHYYGIRKPTSWEFWFLTRGGISKASRVINISEDIFAGFNCTLRGGNVTHHEYIQVGKGRDVGLNQISMFEAKVSSGNGEQILSRDVYSGVEASAMAMMQPTTEHLLQLSSVFYTFSMGTRAHYFGRTILHGGAKYRATGRGFVVQHKSFAENYRLYARSHFVKAIELGLALGDVWIMAPFVFNPSGFDWLKTVYDFDDFMDWIWFLVECLQKLSRAGKNGVGIVYQLDIAAGSKSIVVYLLSWIYMFVAVGIYFTRFTLKDFFTSLLAFIPTGWGLILIAQVLRPFLQKTIIWEIVISVARLYDILFGVIVMAPVALLSWMPGLQSMQTRILFNEAFSRGLKIFQI</sequence>
<keyword evidence="1" id="KW-1133">Transmembrane helix</keyword>
<feature type="domain" description="Glycosyl transferase 48" evidence="2">
    <location>
        <begin position="199"/>
        <end position="273"/>
    </location>
</feature>
<accession>A0A6A4LND0</accession>
<feature type="transmembrane region" description="Helical" evidence="1">
    <location>
        <begin position="448"/>
        <end position="469"/>
    </location>
</feature>
<keyword evidence="4" id="KW-1185">Reference proteome</keyword>
<dbReference type="AlphaFoldDB" id="A0A6A4LND0"/>
<name>A0A6A4LND0_9ERIC</name>